<sequence length="70" mass="8242">MTVRPDEREYMAESLLFDILKKKCPKSALEYSRLVIAHSDNLDYRNVMDKRKAEGITAWICSRCQFLHCC</sequence>
<reference evidence="2" key="1">
    <citation type="submission" date="2022-11" db="UniProtKB">
        <authorList>
            <consortium name="WormBaseParasite"/>
        </authorList>
    </citation>
    <scope>IDENTIFICATION</scope>
</reference>
<keyword evidence="1" id="KW-1185">Reference proteome</keyword>
<name>A0A914XU33_9BILA</name>
<accession>A0A914XU33</accession>
<dbReference type="WBParaSite" id="PSU_v2.g10761.t1">
    <property type="protein sequence ID" value="PSU_v2.g10761.t1"/>
    <property type="gene ID" value="PSU_v2.g10761"/>
</dbReference>
<evidence type="ECO:0000313" key="2">
    <source>
        <dbReference type="WBParaSite" id="PSU_v2.g10761.t1"/>
    </source>
</evidence>
<protein>
    <submittedName>
        <fullName evidence="2">Uncharacterized protein</fullName>
    </submittedName>
</protein>
<evidence type="ECO:0000313" key="1">
    <source>
        <dbReference type="Proteomes" id="UP000887577"/>
    </source>
</evidence>
<organism evidence="1 2">
    <name type="scientific">Panagrolaimus superbus</name>
    <dbReference type="NCBI Taxonomy" id="310955"/>
    <lineage>
        <taxon>Eukaryota</taxon>
        <taxon>Metazoa</taxon>
        <taxon>Ecdysozoa</taxon>
        <taxon>Nematoda</taxon>
        <taxon>Chromadorea</taxon>
        <taxon>Rhabditida</taxon>
        <taxon>Tylenchina</taxon>
        <taxon>Panagrolaimomorpha</taxon>
        <taxon>Panagrolaimoidea</taxon>
        <taxon>Panagrolaimidae</taxon>
        <taxon>Panagrolaimus</taxon>
    </lineage>
</organism>
<dbReference type="AlphaFoldDB" id="A0A914XU33"/>
<dbReference type="Proteomes" id="UP000887577">
    <property type="component" value="Unplaced"/>
</dbReference>
<proteinExistence type="predicted"/>